<name>K2RIH2_MACPH</name>
<dbReference type="HOGENOM" id="CLU_065414_1_0_1"/>
<reference evidence="1 2" key="1">
    <citation type="journal article" date="2012" name="BMC Genomics">
        <title>Tools to kill: Genome of one of the most destructive plant pathogenic fungi Macrophomina phaseolina.</title>
        <authorList>
            <person name="Islam M.S."/>
            <person name="Haque M.S."/>
            <person name="Islam M.M."/>
            <person name="Emdad E.M."/>
            <person name="Halim A."/>
            <person name="Hossen Q.M.M."/>
            <person name="Hossain M.Z."/>
            <person name="Ahmed B."/>
            <person name="Rahim S."/>
            <person name="Rahman M.S."/>
            <person name="Alam M.M."/>
            <person name="Hou S."/>
            <person name="Wan X."/>
            <person name="Saito J.A."/>
            <person name="Alam M."/>
        </authorList>
    </citation>
    <scope>NUCLEOTIDE SEQUENCE [LARGE SCALE GENOMIC DNA]</scope>
    <source>
        <strain evidence="1 2">MS6</strain>
    </source>
</reference>
<accession>K2RIH2</accession>
<organism evidence="1 2">
    <name type="scientific">Macrophomina phaseolina (strain MS6)</name>
    <name type="common">Charcoal rot fungus</name>
    <dbReference type="NCBI Taxonomy" id="1126212"/>
    <lineage>
        <taxon>Eukaryota</taxon>
        <taxon>Fungi</taxon>
        <taxon>Dikarya</taxon>
        <taxon>Ascomycota</taxon>
        <taxon>Pezizomycotina</taxon>
        <taxon>Dothideomycetes</taxon>
        <taxon>Dothideomycetes incertae sedis</taxon>
        <taxon>Botryosphaeriales</taxon>
        <taxon>Botryosphaeriaceae</taxon>
        <taxon>Macrophomina</taxon>
    </lineage>
</organism>
<gene>
    <name evidence="1" type="ORF">MPH_00273</name>
</gene>
<comment type="caution">
    <text evidence="1">The sequence shown here is derived from an EMBL/GenBank/DDBJ whole genome shotgun (WGS) entry which is preliminary data.</text>
</comment>
<dbReference type="AlphaFoldDB" id="K2RIH2"/>
<sequence length="283" mass="30813">MSAPYLVLPRLLPVDAVPVGSLVCSLLDPHIDVLKPPVQIEDGESLLSTATSLSGFIQESRSRRFSAALTQLLNVHIQPGSGGGTYLSSSAVKRYELSSQRKRFAELCANEEAREWLEEGVKAGEKSYLVVGVMTVLDANVVQTHSKRAGTGFDVTAPVSTALTGGIPLPGILDPGVGAEWSKEKDEGVSFTAPGEMIWGLAYRRIKFRSFKRKTADTAFLDQTIHWKPLVGQRAKDAADEEELEVELEDIGLGEEQELEEFAQDDENESFIIPKSAQSVVLL</sequence>
<dbReference type="eggNOG" id="ENOG502SPX2">
    <property type="taxonomic scope" value="Eukaryota"/>
</dbReference>
<dbReference type="EMBL" id="AHHD01000011">
    <property type="protein sequence ID" value="EKG22376.1"/>
    <property type="molecule type" value="Genomic_DNA"/>
</dbReference>
<proteinExistence type="predicted"/>
<dbReference type="Proteomes" id="UP000007129">
    <property type="component" value="Unassembled WGS sequence"/>
</dbReference>
<evidence type="ECO:0000313" key="2">
    <source>
        <dbReference type="Proteomes" id="UP000007129"/>
    </source>
</evidence>
<evidence type="ECO:0000313" key="1">
    <source>
        <dbReference type="EMBL" id="EKG22376.1"/>
    </source>
</evidence>
<dbReference type="InParanoid" id="K2RIH2"/>
<dbReference type="VEuPathDB" id="FungiDB:MPH_00273"/>
<dbReference type="OrthoDB" id="5410365at2759"/>
<protein>
    <submittedName>
        <fullName evidence="1">Uncharacterized protein</fullName>
    </submittedName>
</protein>